<dbReference type="Pfam" id="PF02909">
    <property type="entry name" value="TetR_C_1"/>
    <property type="match status" value="1"/>
</dbReference>
<dbReference type="InterPro" id="IPR001969">
    <property type="entry name" value="Aspartic_peptidase_AS"/>
</dbReference>
<dbReference type="GO" id="GO:0004190">
    <property type="term" value="F:aspartic-type endopeptidase activity"/>
    <property type="evidence" value="ECO:0007669"/>
    <property type="project" value="InterPro"/>
</dbReference>
<dbReference type="Gene3D" id="1.10.357.10">
    <property type="entry name" value="Tetracycline Repressor, domain 2"/>
    <property type="match status" value="1"/>
</dbReference>
<dbReference type="EMBL" id="JAGTTN010000004">
    <property type="protein sequence ID" value="MCC2033286.1"/>
    <property type="molecule type" value="Genomic_DNA"/>
</dbReference>
<dbReference type="InterPro" id="IPR009057">
    <property type="entry name" value="Homeodomain-like_sf"/>
</dbReference>
<dbReference type="SUPFAM" id="SSF46689">
    <property type="entry name" value="Homeodomain-like"/>
    <property type="match status" value="1"/>
</dbReference>
<evidence type="ECO:0000256" key="1">
    <source>
        <dbReference type="ARBA" id="ARBA00022491"/>
    </source>
</evidence>
<dbReference type="GO" id="GO:0003677">
    <property type="term" value="F:DNA binding"/>
    <property type="evidence" value="ECO:0007669"/>
    <property type="project" value="UniProtKB-UniRule"/>
</dbReference>
<dbReference type="SUPFAM" id="SSF48498">
    <property type="entry name" value="Tetracyclin repressor-like, C-terminal domain"/>
    <property type="match status" value="1"/>
</dbReference>
<dbReference type="Gene3D" id="1.10.10.60">
    <property type="entry name" value="Homeodomain-like"/>
    <property type="match status" value="1"/>
</dbReference>
<evidence type="ECO:0000256" key="4">
    <source>
        <dbReference type="ARBA" id="ARBA00023163"/>
    </source>
</evidence>
<dbReference type="GO" id="GO:0006508">
    <property type="term" value="P:proteolysis"/>
    <property type="evidence" value="ECO:0007669"/>
    <property type="project" value="InterPro"/>
</dbReference>
<dbReference type="AlphaFoldDB" id="A0A9X1LWV1"/>
<keyword evidence="8" id="KW-1185">Reference proteome</keyword>
<keyword evidence="2" id="KW-0805">Transcription regulation</keyword>
<evidence type="ECO:0000313" key="8">
    <source>
        <dbReference type="Proteomes" id="UP001139354"/>
    </source>
</evidence>
<reference evidence="7" key="1">
    <citation type="submission" date="2021-04" db="EMBL/GenBank/DDBJ databases">
        <title>Microbacterium tenobrionis sp. nov. and Microbacterium allomyrinae sp. nov., isolated from larvae of Tenobrio molitor and Allomyrina dichotoma, respectively.</title>
        <authorList>
            <person name="Lee S.D."/>
        </authorList>
    </citation>
    <scope>NUCLEOTIDE SEQUENCE</scope>
    <source>
        <strain evidence="7">BWT-G7</strain>
    </source>
</reference>
<dbReference type="GO" id="GO:0046677">
    <property type="term" value="P:response to antibiotic"/>
    <property type="evidence" value="ECO:0007669"/>
    <property type="project" value="InterPro"/>
</dbReference>
<keyword evidence="3 5" id="KW-0238">DNA-binding</keyword>
<evidence type="ECO:0000313" key="7">
    <source>
        <dbReference type="EMBL" id="MCC2033286.1"/>
    </source>
</evidence>
<dbReference type="InterPro" id="IPR036271">
    <property type="entry name" value="Tet_transcr_reg_TetR-rel_C_sf"/>
</dbReference>
<evidence type="ECO:0000259" key="6">
    <source>
        <dbReference type="PROSITE" id="PS50977"/>
    </source>
</evidence>
<evidence type="ECO:0000256" key="5">
    <source>
        <dbReference type="PROSITE-ProRule" id="PRU00335"/>
    </source>
</evidence>
<gene>
    <name evidence="7" type="ORF">KEC57_13950</name>
</gene>
<sequence>MTMRTRRSRGEMGGAVASKRYGRQDVIAAALEILDERGLEAVALREVARRLDAHLNTVSFQVKTKARLLELMADTIMAGLTLDDLPEDPAERVEEILHRYRRALLTRRDGARLVAGTSVVEQNTLRVGEAIVAALLDSGATRVSAVRAFWGLHYFLIGLVQEEQATTAEHRDRFASEVTAAHYPVLVGVEDVLLTDSFDDRFAFGLDALISHARSTR</sequence>
<evidence type="ECO:0000256" key="3">
    <source>
        <dbReference type="ARBA" id="ARBA00023125"/>
    </source>
</evidence>
<dbReference type="Proteomes" id="UP001139354">
    <property type="component" value="Unassembled WGS sequence"/>
</dbReference>
<accession>A0A9X1LWV1</accession>
<dbReference type="PRINTS" id="PR00400">
    <property type="entry name" value="TETREPRESSOR"/>
</dbReference>
<dbReference type="GO" id="GO:0045892">
    <property type="term" value="P:negative regulation of DNA-templated transcription"/>
    <property type="evidence" value="ECO:0007669"/>
    <property type="project" value="InterPro"/>
</dbReference>
<keyword evidence="4" id="KW-0804">Transcription</keyword>
<proteinExistence type="predicted"/>
<comment type="caution">
    <text evidence="7">The sequence shown here is derived from an EMBL/GenBank/DDBJ whole genome shotgun (WGS) entry which is preliminary data.</text>
</comment>
<protein>
    <submittedName>
        <fullName evidence="7">TetR/AcrR family transcriptional regulator C-terminal domain-containing protein</fullName>
    </submittedName>
</protein>
<dbReference type="PROSITE" id="PS50977">
    <property type="entry name" value="HTH_TETR_2"/>
    <property type="match status" value="1"/>
</dbReference>
<dbReference type="InterPro" id="IPR004111">
    <property type="entry name" value="Repressor_TetR_C"/>
</dbReference>
<dbReference type="InterPro" id="IPR003012">
    <property type="entry name" value="Tet_transcr_reg_TetR"/>
</dbReference>
<organism evidence="7 8">
    <name type="scientific">Microbacterium allomyrinae</name>
    <dbReference type="NCBI Taxonomy" id="2830666"/>
    <lineage>
        <taxon>Bacteria</taxon>
        <taxon>Bacillati</taxon>
        <taxon>Actinomycetota</taxon>
        <taxon>Actinomycetes</taxon>
        <taxon>Micrococcales</taxon>
        <taxon>Microbacteriaceae</taxon>
        <taxon>Microbacterium</taxon>
    </lineage>
</organism>
<dbReference type="InterPro" id="IPR001647">
    <property type="entry name" value="HTH_TetR"/>
</dbReference>
<feature type="DNA-binding region" description="H-T-H motif" evidence="5">
    <location>
        <begin position="43"/>
        <end position="62"/>
    </location>
</feature>
<name>A0A9X1LWV1_9MICO</name>
<dbReference type="PROSITE" id="PS00141">
    <property type="entry name" value="ASP_PROTEASE"/>
    <property type="match status" value="1"/>
</dbReference>
<keyword evidence="1" id="KW-0678">Repressor</keyword>
<feature type="domain" description="HTH tetR-type" evidence="6">
    <location>
        <begin position="20"/>
        <end position="80"/>
    </location>
</feature>
<evidence type="ECO:0000256" key="2">
    <source>
        <dbReference type="ARBA" id="ARBA00023015"/>
    </source>
</evidence>